<feature type="region of interest" description="Disordered" evidence="1">
    <location>
        <begin position="44"/>
        <end position="66"/>
    </location>
</feature>
<accession>A0A0D3IVZ5</accession>
<feature type="region of interest" description="Disordered" evidence="1">
    <location>
        <begin position="371"/>
        <end position="397"/>
    </location>
</feature>
<keyword evidence="3" id="KW-1185">Reference proteome</keyword>
<feature type="compositionally biased region" description="Pro residues" evidence="1">
    <location>
        <begin position="330"/>
        <end position="341"/>
    </location>
</feature>
<dbReference type="GeneID" id="17261580"/>
<dbReference type="HOGENOM" id="CLU_695282_0_0_1"/>
<dbReference type="Proteomes" id="UP000013827">
    <property type="component" value="Unassembled WGS sequence"/>
</dbReference>
<reference evidence="3" key="1">
    <citation type="journal article" date="2013" name="Nature">
        <title>Pan genome of the phytoplankton Emiliania underpins its global distribution.</title>
        <authorList>
            <person name="Read B.A."/>
            <person name="Kegel J."/>
            <person name="Klute M.J."/>
            <person name="Kuo A."/>
            <person name="Lefebvre S.C."/>
            <person name="Maumus F."/>
            <person name="Mayer C."/>
            <person name="Miller J."/>
            <person name="Monier A."/>
            <person name="Salamov A."/>
            <person name="Young J."/>
            <person name="Aguilar M."/>
            <person name="Claverie J.M."/>
            <person name="Frickenhaus S."/>
            <person name="Gonzalez K."/>
            <person name="Herman E.K."/>
            <person name="Lin Y.C."/>
            <person name="Napier J."/>
            <person name="Ogata H."/>
            <person name="Sarno A.F."/>
            <person name="Shmutz J."/>
            <person name="Schroeder D."/>
            <person name="de Vargas C."/>
            <person name="Verret F."/>
            <person name="von Dassow P."/>
            <person name="Valentin K."/>
            <person name="Van de Peer Y."/>
            <person name="Wheeler G."/>
            <person name="Dacks J.B."/>
            <person name="Delwiche C.F."/>
            <person name="Dyhrman S.T."/>
            <person name="Glockner G."/>
            <person name="John U."/>
            <person name="Richards T."/>
            <person name="Worden A.Z."/>
            <person name="Zhang X."/>
            <person name="Grigoriev I.V."/>
            <person name="Allen A.E."/>
            <person name="Bidle K."/>
            <person name="Borodovsky M."/>
            <person name="Bowler C."/>
            <person name="Brownlee C."/>
            <person name="Cock J.M."/>
            <person name="Elias M."/>
            <person name="Gladyshev V.N."/>
            <person name="Groth M."/>
            <person name="Guda C."/>
            <person name="Hadaegh A."/>
            <person name="Iglesias-Rodriguez M.D."/>
            <person name="Jenkins J."/>
            <person name="Jones B.M."/>
            <person name="Lawson T."/>
            <person name="Leese F."/>
            <person name="Lindquist E."/>
            <person name="Lobanov A."/>
            <person name="Lomsadze A."/>
            <person name="Malik S.B."/>
            <person name="Marsh M.E."/>
            <person name="Mackinder L."/>
            <person name="Mock T."/>
            <person name="Mueller-Roeber B."/>
            <person name="Pagarete A."/>
            <person name="Parker M."/>
            <person name="Probert I."/>
            <person name="Quesneville H."/>
            <person name="Raines C."/>
            <person name="Rensing S.A."/>
            <person name="Riano-Pachon D.M."/>
            <person name="Richier S."/>
            <person name="Rokitta S."/>
            <person name="Shiraiwa Y."/>
            <person name="Soanes D.M."/>
            <person name="van der Giezen M."/>
            <person name="Wahlund T.M."/>
            <person name="Williams B."/>
            <person name="Wilson W."/>
            <person name="Wolfe G."/>
            <person name="Wurch L.L."/>
        </authorList>
    </citation>
    <scope>NUCLEOTIDE SEQUENCE</scope>
</reference>
<proteinExistence type="predicted"/>
<dbReference type="EnsemblProtists" id="EOD15430">
    <property type="protein sequence ID" value="EOD15430"/>
    <property type="gene ID" value="EMIHUDRAFT_451761"/>
</dbReference>
<dbReference type="PaxDb" id="2903-EOD15430"/>
<dbReference type="KEGG" id="ehx:EMIHUDRAFT_451761"/>
<dbReference type="RefSeq" id="XP_005767859.1">
    <property type="nucleotide sequence ID" value="XM_005767802.1"/>
</dbReference>
<sequence length="397" mass="42575">MEEELHREREAQKRREEEGIRLWAEERRAEDEKARAKALVEAKAQAEAEGRKPATRETGVVLSGGEDPAARPAVDALHKIFVEVKTPRLSPEEVQLLTSQGRIVTGGAVVLFDEHAQFDAPLAQAAELERQANDAVRRFYDGFAERNARGELAIARLGDKRLPGFSEDGTPEEGALAPGAFPSLAVFRSPFQRLSPRHCQSLAALHECAHNEAAMLEHCRAECADIEQGGAALSKHALHSTLTKSHAQGGGSFFSEEDVGHLCNVIDVAATSEAAWALVRAGTSAPLQHLLLTRDAGGTLAVILSLGCVGKDGIHLLQRHGSTVSHQMPKGPPTPGAPPPSLDRAALLEVSQRIRAQSTRKGDNALAEQLERAAASLPPPARLRPAASSRGDEVVYS</sequence>
<feature type="compositionally biased region" description="Basic and acidic residues" evidence="1">
    <location>
        <begin position="44"/>
        <end position="55"/>
    </location>
</feature>
<feature type="region of interest" description="Disordered" evidence="1">
    <location>
        <begin position="321"/>
        <end position="342"/>
    </location>
</feature>
<organism evidence="2 3">
    <name type="scientific">Emiliania huxleyi (strain CCMP1516)</name>
    <dbReference type="NCBI Taxonomy" id="280463"/>
    <lineage>
        <taxon>Eukaryota</taxon>
        <taxon>Haptista</taxon>
        <taxon>Haptophyta</taxon>
        <taxon>Prymnesiophyceae</taxon>
        <taxon>Isochrysidales</taxon>
        <taxon>Noelaerhabdaceae</taxon>
        <taxon>Emiliania</taxon>
    </lineage>
</organism>
<evidence type="ECO:0000256" key="1">
    <source>
        <dbReference type="SAM" id="MobiDB-lite"/>
    </source>
</evidence>
<reference evidence="2" key="2">
    <citation type="submission" date="2024-10" db="UniProtKB">
        <authorList>
            <consortium name="EnsemblProtists"/>
        </authorList>
    </citation>
    <scope>IDENTIFICATION</scope>
</reference>
<name>A0A0D3IVZ5_EMIH1</name>
<evidence type="ECO:0000313" key="2">
    <source>
        <dbReference type="EnsemblProtists" id="EOD15430"/>
    </source>
</evidence>
<feature type="region of interest" description="Disordered" evidence="1">
    <location>
        <begin position="1"/>
        <end position="30"/>
    </location>
</feature>
<protein>
    <submittedName>
        <fullName evidence="2">Uncharacterized protein</fullName>
    </submittedName>
</protein>
<dbReference type="AlphaFoldDB" id="A0A0D3IVZ5"/>
<evidence type="ECO:0000313" key="3">
    <source>
        <dbReference type="Proteomes" id="UP000013827"/>
    </source>
</evidence>